<protein>
    <submittedName>
        <fullName evidence="1">Uncharacterized protein</fullName>
    </submittedName>
</protein>
<sequence length="60" mass="7290">MRKNLLSLLGIFFVKYNYCKKFWIHNHLYQLKEYLANNNKKSLELKIIKKEKFNGAIKVN</sequence>
<gene>
    <name evidence="1" type="ORF">RhiirA1_479577</name>
</gene>
<reference evidence="1 2" key="2">
    <citation type="submission" date="2017-10" db="EMBL/GenBank/DDBJ databases">
        <title>Genome analyses suggest a sexual origin of heterokaryosis in a supposedly ancient asexual fungus.</title>
        <authorList>
            <person name="Corradi N."/>
            <person name="Sedzielewska K."/>
            <person name="Noel J."/>
            <person name="Charron P."/>
            <person name="Farinelli L."/>
            <person name="Marton T."/>
            <person name="Kruger M."/>
            <person name="Pelin A."/>
            <person name="Brachmann A."/>
            <person name="Corradi N."/>
        </authorList>
    </citation>
    <scope>NUCLEOTIDE SEQUENCE [LARGE SCALE GENOMIC DNA]</scope>
    <source>
        <strain evidence="1 2">A1</strain>
    </source>
</reference>
<name>A0A2N0QQF6_9GLOM</name>
<dbReference type="Proteomes" id="UP000232688">
    <property type="component" value="Unassembled WGS sequence"/>
</dbReference>
<dbReference type="AlphaFoldDB" id="A0A2N0QQF6"/>
<dbReference type="EMBL" id="LLXH01004396">
    <property type="protein sequence ID" value="PKC53297.1"/>
    <property type="molecule type" value="Genomic_DNA"/>
</dbReference>
<evidence type="ECO:0000313" key="2">
    <source>
        <dbReference type="Proteomes" id="UP000232688"/>
    </source>
</evidence>
<proteinExistence type="predicted"/>
<reference evidence="1 2" key="1">
    <citation type="submission" date="2017-10" db="EMBL/GenBank/DDBJ databases">
        <title>Extensive intraspecific genome diversity in a model arbuscular mycorrhizal fungus.</title>
        <authorList>
            <person name="Chen E.C.H."/>
            <person name="Morin E."/>
            <person name="Baudet D."/>
            <person name="Noel J."/>
            <person name="Ndikumana S."/>
            <person name="Charron P."/>
            <person name="St-Onge C."/>
            <person name="Giorgi J."/>
            <person name="Grigoriev I.V."/>
            <person name="Roux C."/>
            <person name="Martin F.M."/>
            <person name="Corradi N."/>
        </authorList>
    </citation>
    <scope>NUCLEOTIDE SEQUENCE [LARGE SCALE GENOMIC DNA]</scope>
    <source>
        <strain evidence="1 2">A1</strain>
    </source>
</reference>
<organism evidence="1 2">
    <name type="scientific">Rhizophagus irregularis</name>
    <dbReference type="NCBI Taxonomy" id="588596"/>
    <lineage>
        <taxon>Eukaryota</taxon>
        <taxon>Fungi</taxon>
        <taxon>Fungi incertae sedis</taxon>
        <taxon>Mucoromycota</taxon>
        <taxon>Glomeromycotina</taxon>
        <taxon>Glomeromycetes</taxon>
        <taxon>Glomerales</taxon>
        <taxon>Glomeraceae</taxon>
        <taxon>Rhizophagus</taxon>
    </lineage>
</organism>
<comment type="caution">
    <text evidence="1">The sequence shown here is derived from an EMBL/GenBank/DDBJ whole genome shotgun (WGS) entry which is preliminary data.</text>
</comment>
<dbReference type="VEuPathDB" id="FungiDB:RhiirA1_479577"/>
<evidence type="ECO:0000313" key="1">
    <source>
        <dbReference type="EMBL" id="PKC53297.1"/>
    </source>
</evidence>
<accession>A0A2N0QQF6</accession>